<dbReference type="AlphaFoldDB" id="X1LMA7"/>
<accession>X1LMA7</accession>
<keyword evidence="1" id="KW-1133">Transmembrane helix</keyword>
<gene>
    <name evidence="2" type="ORF">S06H3_35113</name>
</gene>
<keyword evidence="1" id="KW-0472">Membrane</keyword>
<proteinExistence type="predicted"/>
<keyword evidence="1" id="KW-0812">Transmembrane</keyword>
<comment type="caution">
    <text evidence="2">The sequence shown here is derived from an EMBL/GenBank/DDBJ whole genome shotgun (WGS) entry which is preliminary data.</text>
</comment>
<sequence length="104" mass="11517">MAKPMLVTLPFVLLLLDYWPLGRLQWRTQMVGQASQQPKSGSLRCHQSSLTRLIVEKIPLFVVVAVASVITFIVQQNAGAMPLAKNLPLNIRVANALVSYLGYI</sequence>
<feature type="transmembrane region" description="Helical" evidence="1">
    <location>
        <begin position="58"/>
        <end position="75"/>
    </location>
</feature>
<evidence type="ECO:0000313" key="2">
    <source>
        <dbReference type="EMBL" id="GAI20477.1"/>
    </source>
</evidence>
<protein>
    <submittedName>
        <fullName evidence="2">Uncharacterized protein</fullName>
    </submittedName>
</protein>
<dbReference type="EMBL" id="BARV01021157">
    <property type="protein sequence ID" value="GAI20477.1"/>
    <property type="molecule type" value="Genomic_DNA"/>
</dbReference>
<organism evidence="2">
    <name type="scientific">marine sediment metagenome</name>
    <dbReference type="NCBI Taxonomy" id="412755"/>
    <lineage>
        <taxon>unclassified sequences</taxon>
        <taxon>metagenomes</taxon>
        <taxon>ecological metagenomes</taxon>
    </lineage>
</organism>
<feature type="non-terminal residue" evidence="2">
    <location>
        <position position="104"/>
    </location>
</feature>
<reference evidence="2" key="1">
    <citation type="journal article" date="2014" name="Front. Microbiol.">
        <title>High frequency of phylogenetically diverse reductive dehalogenase-homologous genes in deep subseafloor sedimentary metagenomes.</title>
        <authorList>
            <person name="Kawai M."/>
            <person name="Futagami T."/>
            <person name="Toyoda A."/>
            <person name="Takaki Y."/>
            <person name="Nishi S."/>
            <person name="Hori S."/>
            <person name="Arai W."/>
            <person name="Tsubouchi T."/>
            <person name="Morono Y."/>
            <person name="Uchiyama I."/>
            <person name="Ito T."/>
            <person name="Fujiyama A."/>
            <person name="Inagaki F."/>
            <person name="Takami H."/>
        </authorList>
    </citation>
    <scope>NUCLEOTIDE SEQUENCE</scope>
    <source>
        <strain evidence="2">Expedition CK06-06</strain>
    </source>
</reference>
<name>X1LMA7_9ZZZZ</name>
<evidence type="ECO:0000256" key="1">
    <source>
        <dbReference type="SAM" id="Phobius"/>
    </source>
</evidence>